<dbReference type="Pfam" id="PF00295">
    <property type="entry name" value="Glyco_hydro_28"/>
    <property type="match status" value="2"/>
</dbReference>
<keyword evidence="5 9" id="KW-0378">Hydrolase</keyword>
<dbReference type="SMART" id="SM00710">
    <property type="entry name" value="PbH1"/>
    <property type="match status" value="6"/>
</dbReference>
<sequence>MGKFSFKSLMAAFAVAIFVWCISCCEVCNAREVTDRRSYAATAAADSTTRSSLWLWRGRWRIPHFPLPPFPFYRPWPYLPLPRWPYLPRPRPRPVDPRHDPHRQGPHHGPPKQIPPPTPMVDPTLRPPVSVPPVAEPTPSPPQAPIANPTPPTSLTPPASPTPPAVRTPPDSPTSPPSLMPPVKPTPPVEPTPPASPASPAPSAVPTPLASPTLPVPTPRAPPTPSVPSNSTTFNVLDFGANGNGNTDDTKAFQDAWAASCNVEASTMVVPANHVFLVGPISFVGEHCQENIILQLDGTVVAPTDPQAWGGEHWLHFDKLSRFTLQGSGTVDGRGSVWWRRSRSEDLNDDLLDVDNDASDGMDSEDADTQAKEELSSMPRNKPTAMRFDHCLNVTFSGIKIQNSPNFHLTFDHSVGVLVRDMSISSPGDSPNTDGIHLGNSQDVTIHDATLACGDDCISIVSGCSNIHIHDVHCGPGHGISIGSLGKDHSKACVHNITVEDVDLQGTTNGVRIKSWQGGSGSVYGVKFSNIRVSEVRWPIIIDQYYCDHATCTNQSSAVAVRDVTYEHVSGTYTERSVDLACSDSVPCEDITLSAIDLRPSSQKPPSHDDGPFCWQTFGQLTTPSSPLIDCVQIGRRSSNGIGLGQDSC</sequence>
<comment type="subcellular location">
    <subcellularLocation>
        <location evidence="1">Secreted</location>
        <location evidence="1">Cell wall</location>
    </subcellularLocation>
</comment>
<dbReference type="eggNOG" id="ENOG502QWCM">
    <property type="taxonomic scope" value="Eukaryota"/>
</dbReference>
<keyword evidence="3" id="KW-0134">Cell wall</keyword>
<dbReference type="PANTHER" id="PTHR31375">
    <property type="match status" value="1"/>
</dbReference>
<keyword evidence="6 9" id="KW-0326">Glycosidase</keyword>
<feature type="region of interest" description="Disordered" evidence="10">
    <location>
        <begin position="350"/>
        <end position="378"/>
    </location>
</feature>
<evidence type="ECO:0000256" key="1">
    <source>
        <dbReference type="ARBA" id="ARBA00004191"/>
    </source>
</evidence>
<keyword evidence="4" id="KW-0964">Secreted</keyword>
<evidence type="ECO:0000256" key="9">
    <source>
        <dbReference type="RuleBase" id="RU361169"/>
    </source>
</evidence>
<dbReference type="GO" id="GO:0071555">
    <property type="term" value="P:cell wall organization"/>
    <property type="evidence" value="ECO:0007669"/>
    <property type="project" value="UniProtKB-KW"/>
</dbReference>
<feature type="signal peptide" evidence="11">
    <location>
        <begin position="1"/>
        <end position="30"/>
    </location>
</feature>
<name>A0A059D2Y8_EUCGR</name>
<evidence type="ECO:0008006" key="13">
    <source>
        <dbReference type="Google" id="ProtNLM"/>
    </source>
</evidence>
<evidence type="ECO:0000313" key="12">
    <source>
        <dbReference type="EMBL" id="KCW84844.1"/>
    </source>
</evidence>
<dbReference type="PRINTS" id="PR01217">
    <property type="entry name" value="PRICHEXTENSN"/>
</dbReference>
<reference evidence="12" key="1">
    <citation type="submission" date="2013-07" db="EMBL/GenBank/DDBJ databases">
        <title>The genome of Eucalyptus grandis.</title>
        <authorList>
            <person name="Schmutz J."/>
            <person name="Hayes R."/>
            <person name="Myburg A."/>
            <person name="Tuskan G."/>
            <person name="Grattapaglia D."/>
            <person name="Rokhsar D.S."/>
        </authorList>
    </citation>
    <scope>NUCLEOTIDE SEQUENCE</scope>
    <source>
        <tissue evidence="12">Leaf extractions</tissue>
    </source>
</reference>
<evidence type="ECO:0000256" key="6">
    <source>
        <dbReference type="ARBA" id="ARBA00023295"/>
    </source>
</evidence>
<evidence type="ECO:0000256" key="3">
    <source>
        <dbReference type="ARBA" id="ARBA00022512"/>
    </source>
</evidence>
<dbReference type="InterPro" id="IPR012334">
    <property type="entry name" value="Pectin_lyas_fold"/>
</dbReference>
<keyword evidence="7" id="KW-0961">Cell wall biogenesis/degradation</keyword>
<evidence type="ECO:0000256" key="11">
    <source>
        <dbReference type="SAM" id="SignalP"/>
    </source>
</evidence>
<feature type="chain" id="PRO_5001575818" description="Pectate lyase superfamily protein domain-containing protein" evidence="11">
    <location>
        <begin position="31"/>
        <end position="649"/>
    </location>
</feature>
<dbReference type="STRING" id="71139.A0A059D2Y8"/>
<evidence type="ECO:0000256" key="4">
    <source>
        <dbReference type="ARBA" id="ARBA00022525"/>
    </source>
</evidence>
<evidence type="ECO:0000256" key="8">
    <source>
        <dbReference type="PROSITE-ProRule" id="PRU10052"/>
    </source>
</evidence>
<dbReference type="Gene3D" id="2.160.20.10">
    <property type="entry name" value="Single-stranded right-handed beta-helix, Pectin lyase-like"/>
    <property type="match status" value="1"/>
</dbReference>
<accession>A0A059D2Y8</accession>
<protein>
    <recommendedName>
        <fullName evidence="13">Pectate lyase superfamily protein domain-containing protein</fullName>
    </recommendedName>
</protein>
<feature type="compositionally biased region" description="Pro residues" evidence="10">
    <location>
        <begin position="214"/>
        <end position="226"/>
    </location>
</feature>
<evidence type="ECO:0000256" key="2">
    <source>
        <dbReference type="ARBA" id="ARBA00008834"/>
    </source>
</evidence>
<feature type="region of interest" description="Disordered" evidence="10">
    <location>
        <begin position="92"/>
        <end position="231"/>
    </location>
</feature>
<gene>
    <name evidence="12" type="ORF">EUGRSUZ_B01667</name>
</gene>
<feature type="compositionally biased region" description="Acidic residues" evidence="10">
    <location>
        <begin position="350"/>
        <end position="368"/>
    </location>
</feature>
<feature type="active site" evidence="8">
    <location>
        <position position="478"/>
    </location>
</feature>
<dbReference type="InterPro" id="IPR006626">
    <property type="entry name" value="PbH1"/>
</dbReference>
<dbReference type="AlphaFoldDB" id="A0A059D2Y8"/>
<dbReference type="PROSITE" id="PS00502">
    <property type="entry name" value="POLYGALACTURONASE"/>
    <property type="match status" value="1"/>
</dbReference>
<organism evidence="12">
    <name type="scientific">Eucalyptus grandis</name>
    <name type="common">Flooded gum</name>
    <dbReference type="NCBI Taxonomy" id="71139"/>
    <lineage>
        <taxon>Eukaryota</taxon>
        <taxon>Viridiplantae</taxon>
        <taxon>Streptophyta</taxon>
        <taxon>Embryophyta</taxon>
        <taxon>Tracheophyta</taxon>
        <taxon>Spermatophyta</taxon>
        <taxon>Magnoliopsida</taxon>
        <taxon>eudicotyledons</taxon>
        <taxon>Gunneridae</taxon>
        <taxon>Pentapetalae</taxon>
        <taxon>rosids</taxon>
        <taxon>malvids</taxon>
        <taxon>Myrtales</taxon>
        <taxon>Myrtaceae</taxon>
        <taxon>Myrtoideae</taxon>
        <taxon>Eucalypteae</taxon>
        <taxon>Eucalyptus</taxon>
    </lineage>
</organism>
<dbReference type="InParanoid" id="A0A059D2Y8"/>
<proteinExistence type="inferred from homology"/>
<dbReference type="SUPFAM" id="SSF51126">
    <property type="entry name" value="Pectin lyase-like"/>
    <property type="match status" value="1"/>
</dbReference>
<comment type="similarity">
    <text evidence="2 9">Belongs to the glycosyl hydrolase 28 family.</text>
</comment>
<feature type="compositionally biased region" description="Basic and acidic residues" evidence="10">
    <location>
        <begin position="93"/>
        <end position="103"/>
    </location>
</feature>
<keyword evidence="11" id="KW-0732">Signal</keyword>
<dbReference type="GO" id="GO:0005975">
    <property type="term" value="P:carbohydrate metabolic process"/>
    <property type="evidence" value="ECO:0007669"/>
    <property type="project" value="InterPro"/>
</dbReference>
<dbReference type="InterPro" id="IPR000743">
    <property type="entry name" value="Glyco_hydro_28"/>
</dbReference>
<dbReference type="Gramene" id="KCW84844">
    <property type="protein sequence ID" value="KCW84844"/>
    <property type="gene ID" value="EUGRSUZ_B01667"/>
</dbReference>
<feature type="compositionally biased region" description="Pro residues" evidence="10">
    <location>
        <begin position="112"/>
        <end position="205"/>
    </location>
</feature>
<dbReference type="EMBL" id="KK198754">
    <property type="protein sequence ID" value="KCW84844.1"/>
    <property type="molecule type" value="Genomic_DNA"/>
</dbReference>
<evidence type="ECO:0000256" key="7">
    <source>
        <dbReference type="ARBA" id="ARBA00023316"/>
    </source>
</evidence>
<dbReference type="InterPro" id="IPR011050">
    <property type="entry name" value="Pectin_lyase_fold/virulence"/>
</dbReference>
<dbReference type="GO" id="GO:0004650">
    <property type="term" value="F:polygalacturonase activity"/>
    <property type="evidence" value="ECO:0007669"/>
    <property type="project" value="InterPro"/>
</dbReference>
<evidence type="ECO:0000256" key="10">
    <source>
        <dbReference type="SAM" id="MobiDB-lite"/>
    </source>
</evidence>
<evidence type="ECO:0000256" key="5">
    <source>
        <dbReference type="ARBA" id="ARBA00022801"/>
    </source>
</evidence>